<dbReference type="EC" id="2.7.4.3" evidence="5 7"/>
<feature type="binding site" evidence="5">
    <location>
        <begin position="57"/>
        <end position="59"/>
    </location>
    <ligand>
        <name>AMP</name>
        <dbReference type="ChEBI" id="CHEBI:456215"/>
    </ligand>
</feature>
<dbReference type="SUPFAM" id="SSF52540">
    <property type="entry name" value="P-loop containing nucleoside triphosphate hydrolases"/>
    <property type="match status" value="1"/>
</dbReference>
<keyword evidence="1 5" id="KW-0808">Transferase</keyword>
<dbReference type="HAMAP" id="MF_00235">
    <property type="entry name" value="Adenylate_kinase_Adk"/>
    <property type="match status" value="1"/>
</dbReference>
<dbReference type="NCBIfam" id="NF011100">
    <property type="entry name" value="PRK14527.1"/>
    <property type="match status" value="1"/>
</dbReference>
<dbReference type="EMBL" id="CP097463">
    <property type="protein sequence ID" value="WAX55329.1"/>
    <property type="molecule type" value="Genomic_DNA"/>
</dbReference>
<dbReference type="RefSeq" id="WP_269441836.1">
    <property type="nucleotide sequence ID" value="NZ_CP097463.1"/>
</dbReference>
<evidence type="ECO:0000256" key="2">
    <source>
        <dbReference type="ARBA" id="ARBA00022727"/>
    </source>
</evidence>
<dbReference type="NCBIfam" id="NF011105">
    <property type="entry name" value="PRK14532.1"/>
    <property type="match status" value="1"/>
</dbReference>
<dbReference type="GO" id="GO:0004017">
    <property type="term" value="F:AMP kinase activity"/>
    <property type="evidence" value="ECO:0007669"/>
    <property type="project" value="UniProtKB-EC"/>
</dbReference>
<dbReference type="InterPro" id="IPR027417">
    <property type="entry name" value="P-loop_NTPase"/>
</dbReference>
<keyword evidence="3 5" id="KW-0547">Nucleotide-binding</keyword>
<keyword evidence="5" id="KW-0963">Cytoplasm</keyword>
<feature type="binding site" evidence="5">
    <location>
        <begin position="10"/>
        <end position="15"/>
    </location>
    <ligand>
        <name>ATP</name>
        <dbReference type="ChEBI" id="CHEBI:30616"/>
    </ligand>
</feature>
<evidence type="ECO:0000256" key="3">
    <source>
        <dbReference type="ARBA" id="ARBA00022741"/>
    </source>
</evidence>
<evidence type="ECO:0000313" key="8">
    <source>
        <dbReference type="EMBL" id="WAX55329.1"/>
    </source>
</evidence>
<comment type="domain">
    <text evidence="5">Consists of three domains, a large central CORE domain and two small peripheral domains, NMPbind and LID, which undergo movements during catalysis. The LID domain closes over the site of phosphoryl transfer upon ATP binding. Assembling and dissambling the active center during each catalytic cycle provides an effective means to prevent ATP hydrolysis.</text>
</comment>
<dbReference type="PROSITE" id="PS00113">
    <property type="entry name" value="ADENYLATE_KINASE"/>
    <property type="match status" value="1"/>
</dbReference>
<dbReference type="NCBIfam" id="NF011104">
    <property type="entry name" value="PRK14531.1"/>
    <property type="match status" value="1"/>
</dbReference>
<dbReference type="Pfam" id="PF00406">
    <property type="entry name" value="ADK"/>
    <property type="match status" value="1"/>
</dbReference>
<feature type="region of interest" description="NMP" evidence="5">
    <location>
        <begin position="30"/>
        <end position="59"/>
    </location>
</feature>
<organism evidence="8 9">
    <name type="scientific">Jatrophihabitans cynanchi</name>
    <dbReference type="NCBI Taxonomy" id="2944128"/>
    <lineage>
        <taxon>Bacteria</taxon>
        <taxon>Bacillati</taxon>
        <taxon>Actinomycetota</taxon>
        <taxon>Actinomycetes</taxon>
        <taxon>Jatrophihabitantales</taxon>
        <taxon>Jatrophihabitantaceae</taxon>
        <taxon>Jatrophihabitans</taxon>
    </lineage>
</organism>
<reference evidence="8" key="1">
    <citation type="submission" date="2022-05" db="EMBL/GenBank/DDBJ databases">
        <title>Jatrophihabitans sp. SB3-54 whole genome sequence.</title>
        <authorList>
            <person name="Suh M.K."/>
            <person name="Eom M.K."/>
            <person name="Kim J.S."/>
            <person name="Kim H.S."/>
            <person name="Do H.E."/>
            <person name="Shin Y.K."/>
            <person name="Lee J.-S."/>
        </authorList>
    </citation>
    <scope>NUCLEOTIDE SEQUENCE</scope>
    <source>
        <strain evidence="8">SB3-54</strain>
    </source>
</reference>
<feature type="binding site" evidence="5">
    <location>
        <position position="92"/>
    </location>
    <ligand>
        <name>AMP</name>
        <dbReference type="ChEBI" id="CHEBI:456215"/>
    </ligand>
</feature>
<accession>A0ABY7JRZ5</accession>
<feature type="binding site" evidence="5">
    <location>
        <position position="144"/>
    </location>
    <ligand>
        <name>AMP</name>
        <dbReference type="ChEBI" id="CHEBI:456215"/>
    </ligand>
</feature>
<sequence>MNVLLIGPPGSGKGTQGERLAARLGLEHIAAGDLLRAEVRAGTPLGRQVVEFMQRGDLVPDVIIISLVMPKVLAAASGAGYLLDGFPRSVEQAREARALAERVGASPDAVLYLDVPREELIRRILHRAEIEGRADDNPQTVANRLQVFNDATAPLIDYYRGRGILHVIDADKDADEVTEAIIGVLQAAA</sequence>
<name>A0ABY7JRZ5_9ACTN</name>
<keyword evidence="9" id="KW-1185">Reference proteome</keyword>
<evidence type="ECO:0000256" key="6">
    <source>
        <dbReference type="RuleBase" id="RU003330"/>
    </source>
</evidence>
<evidence type="ECO:0000256" key="5">
    <source>
        <dbReference type="HAMAP-Rule" id="MF_00235"/>
    </source>
</evidence>
<dbReference type="PRINTS" id="PR00094">
    <property type="entry name" value="ADENYLTKNASE"/>
</dbReference>
<gene>
    <name evidence="5" type="primary">adk</name>
    <name evidence="8" type="ORF">M6B22_12305</name>
</gene>
<comment type="similarity">
    <text evidence="5 6">Belongs to the adenylate kinase family.</text>
</comment>
<keyword evidence="2 5" id="KW-0545">Nucleotide biosynthesis</keyword>
<proteinExistence type="inferred from homology"/>
<keyword evidence="4 5" id="KW-0418">Kinase</keyword>
<dbReference type="Proteomes" id="UP001164693">
    <property type="component" value="Chromosome"/>
</dbReference>
<protein>
    <recommendedName>
        <fullName evidence="5 7">Adenylate kinase</fullName>
        <shortName evidence="5">AK</shortName>
        <ecNumber evidence="5 7">2.7.4.3</ecNumber>
    </recommendedName>
    <alternativeName>
        <fullName evidence="5">ATP-AMP transphosphorylase</fullName>
    </alternativeName>
    <alternativeName>
        <fullName evidence="5">ATP:AMP phosphotransferase</fullName>
    </alternativeName>
    <alternativeName>
        <fullName evidence="5">Adenylate monophosphate kinase</fullName>
    </alternativeName>
</protein>
<dbReference type="NCBIfam" id="NF001381">
    <property type="entry name" value="PRK00279.1-3"/>
    <property type="match status" value="1"/>
</dbReference>
<comment type="pathway">
    <text evidence="5">Purine metabolism; AMP biosynthesis via salvage pathway; AMP from ADP: step 1/1.</text>
</comment>
<feature type="binding site" evidence="5">
    <location>
        <position position="133"/>
    </location>
    <ligand>
        <name>AMP</name>
        <dbReference type="ChEBI" id="CHEBI:456215"/>
    </ligand>
</feature>
<comment type="function">
    <text evidence="5">Catalyzes the reversible transfer of the terminal phosphate group between ATP and AMP. Plays an important role in cellular energy homeostasis and in adenine nucleotide metabolism.</text>
</comment>
<dbReference type="InterPro" id="IPR033690">
    <property type="entry name" value="Adenylat_kinase_CS"/>
</dbReference>
<feature type="binding site" evidence="5">
    <location>
        <position position="127"/>
    </location>
    <ligand>
        <name>ATP</name>
        <dbReference type="ChEBI" id="CHEBI:30616"/>
    </ligand>
</feature>
<evidence type="ECO:0000256" key="4">
    <source>
        <dbReference type="ARBA" id="ARBA00022777"/>
    </source>
</evidence>
<dbReference type="Gene3D" id="3.40.50.300">
    <property type="entry name" value="P-loop containing nucleotide triphosphate hydrolases"/>
    <property type="match status" value="1"/>
</dbReference>
<evidence type="ECO:0000313" key="9">
    <source>
        <dbReference type="Proteomes" id="UP001164693"/>
    </source>
</evidence>
<evidence type="ECO:0000256" key="1">
    <source>
        <dbReference type="ARBA" id="ARBA00022679"/>
    </source>
</evidence>
<feature type="binding site" evidence="5">
    <location>
        <position position="172"/>
    </location>
    <ligand>
        <name>ATP</name>
        <dbReference type="ChEBI" id="CHEBI:30616"/>
    </ligand>
</feature>
<dbReference type="CDD" id="cd01428">
    <property type="entry name" value="ADK"/>
    <property type="match status" value="1"/>
</dbReference>
<comment type="caution">
    <text evidence="5">Lacks conserved residue(s) required for the propagation of feature annotation.</text>
</comment>
<comment type="subunit">
    <text evidence="5 7">Monomer.</text>
</comment>
<comment type="subcellular location">
    <subcellularLocation>
        <location evidence="5 7">Cytoplasm</location>
    </subcellularLocation>
</comment>
<comment type="catalytic activity">
    <reaction evidence="5 7">
        <text>AMP + ATP = 2 ADP</text>
        <dbReference type="Rhea" id="RHEA:12973"/>
        <dbReference type="ChEBI" id="CHEBI:30616"/>
        <dbReference type="ChEBI" id="CHEBI:456215"/>
        <dbReference type="ChEBI" id="CHEBI:456216"/>
        <dbReference type="EC" id="2.7.4.3"/>
    </reaction>
</comment>
<dbReference type="InterPro" id="IPR000850">
    <property type="entry name" value="Adenylat/UMP-CMP_kin"/>
</dbReference>
<feature type="binding site" evidence="5">
    <location>
        <begin position="85"/>
        <end position="88"/>
    </location>
    <ligand>
        <name>AMP</name>
        <dbReference type="ChEBI" id="CHEBI:456215"/>
    </ligand>
</feature>
<evidence type="ECO:0000256" key="7">
    <source>
        <dbReference type="RuleBase" id="RU003331"/>
    </source>
</evidence>
<dbReference type="PANTHER" id="PTHR23359">
    <property type="entry name" value="NUCLEOTIDE KINASE"/>
    <property type="match status" value="1"/>
</dbReference>
<keyword evidence="5 7" id="KW-0067">ATP-binding</keyword>
<feature type="binding site" evidence="5">
    <location>
        <position position="36"/>
    </location>
    <ligand>
        <name>AMP</name>
        <dbReference type="ChEBI" id="CHEBI:456215"/>
    </ligand>
</feature>